<evidence type="ECO:0000256" key="1">
    <source>
        <dbReference type="SAM" id="MobiDB-lite"/>
    </source>
</evidence>
<name>A0ABU5ESR5_9BACT</name>
<comment type="caution">
    <text evidence="2">The sequence shown here is derived from an EMBL/GenBank/DDBJ whole genome shotgun (WGS) entry which is preliminary data.</text>
</comment>
<feature type="region of interest" description="Disordered" evidence="1">
    <location>
        <begin position="56"/>
        <end position="80"/>
    </location>
</feature>
<proteinExistence type="predicted"/>
<evidence type="ECO:0000313" key="3">
    <source>
        <dbReference type="Proteomes" id="UP001272242"/>
    </source>
</evidence>
<accession>A0ABU5ESR5</accession>
<sequence>MPSDRQQLNVRLDPVASELWGRLFPAVKEALRLDLSQSQVVALALQALAKEHGLPLQAPVEEAPAPAPKATRKAPARKRS</sequence>
<protein>
    <recommendedName>
        <fullName evidence="4">Toxin-antitoxin system HicB family antitoxin</fullName>
    </recommendedName>
</protein>
<evidence type="ECO:0008006" key="4">
    <source>
        <dbReference type="Google" id="ProtNLM"/>
    </source>
</evidence>
<dbReference type="RefSeq" id="WP_320685105.1">
    <property type="nucleotide sequence ID" value="NZ_JAXBLV010000013.1"/>
</dbReference>
<gene>
    <name evidence="2" type="ORF">R5W23_000857</name>
</gene>
<dbReference type="EMBL" id="JAXBLV010000013">
    <property type="protein sequence ID" value="MDY3558136.1"/>
    <property type="molecule type" value="Genomic_DNA"/>
</dbReference>
<feature type="compositionally biased region" description="Basic residues" evidence="1">
    <location>
        <begin position="70"/>
        <end position="80"/>
    </location>
</feature>
<evidence type="ECO:0000313" key="2">
    <source>
        <dbReference type="EMBL" id="MDY3558136.1"/>
    </source>
</evidence>
<dbReference type="Proteomes" id="UP001272242">
    <property type="component" value="Unassembled WGS sequence"/>
</dbReference>
<keyword evidence="3" id="KW-1185">Reference proteome</keyword>
<organism evidence="2 3">
    <name type="scientific">Gemmata algarum</name>
    <dbReference type="NCBI Taxonomy" id="2975278"/>
    <lineage>
        <taxon>Bacteria</taxon>
        <taxon>Pseudomonadati</taxon>
        <taxon>Planctomycetota</taxon>
        <taxon>Planctomycetia</taxon>
        <taxon>Gemmatales</taxon>
        <taxon>Gemmataceae</taxon>
        <taxon>Gemmata</taxon>
    </lineage>
</organism>
<reference evidence="3" key="1">
    <citation type="journal article" date="2023" name="Mar. Drugs">
        <title>Gemmata algarum, a Novel Planctomycete Isolated from an Algal Mat, Displays Antimicrobial Activity.</title>
        <authorList>
            <person name="Kumar G."/>
            <person name="Kallscheuer N."/>
            <person name="Kashif M."/>
            <person name="Ahamad S."/>
            <person name="Jagadeeshwari U."/>
            <person name="Pannikurungottu S."/>
            <person name="Haufschild T."/>
            <person name="Kabuu M."/>
            <person name="Sasikala C."/>
            <person name="Jogler C."/>
            <person name="Ramana C."/>
        </authorList>
    </citation>
    <scope>NUCLEOTIDE SEQUENCE [LARGE SCALE GENOMIC DNA]</scope>
    <source>
        <strain evidence="3">JC673</strain>
    </source>
</reference>